<evidence type="ECO:0000256" key="2">
    <source>
        <dbReference type="SAM" id="MobiDB-lite"/>
    </source>
</evidence>
<gene>
    <name evidence="3" type="ORF">RDB_LOCUS59277</name>
</gene>
<keyword evidence="1" id="KW-0175">Coiled coil</keyword>
<organism evidence="3 4">
    <name type="scientific">Rhizoctonia solani</name>
    <dbReference type="NCBI Taxonomy" id="456999"/>
    <lineage>
        <taxon>Eukaryota</taxon>
        <taxon>Fungi</taxon>
        <taxon>Dikarya</taxon>
        <taxon>Basidiomycota</taxon>
        <taxon>Agaricomycotina</taxon>
        <taxon>Agaricomycetes</taxon>
        <taxon>Cantharellales</taxon>
        <taxon>Ceratobasidiaceae</taxon>
        <taxon>Rhizoctonia</taxon>
    </lineage>
</organism>
<evidence type="ECO:0000313" key="3">
    <source>
        <dbReference type="EMBL" id="CAE6430414.1"/>
    </source>
</evidence>
<comment type="caution">
    <text evidence="3">The sequence shown here is derived from an EMBL/GenBank/DDBJ whole genome shotgun (WGS) entry which is preliminary data.</text>
</comment>
<feature type="compositionally biased region" description="Polar residues" evidence="2">
    <location>
        <begin position="15"/>
        <end position="31"/>
    </location>
</feature>
<dbReference type="AlphaFoldDB" id="A0A8H3ANK0"/>
<dbReference type="EMBL" id="CAJMWQ010001036">
    <property type="protein sequence ID" value="CAE6430414.1"/>
    <property type="molecule type" value="Genomic_DNA"/>
</dbReference>
<feature type="region of interest" description="Disordered" evidence="2">
    <location>
        <begin position="1"/>
        <end position="32"/>
    </location>
</feature>
<proteinExistence type="predicted"/>
<name>A0A8H3ANK0_9AGAM</name>
<protein>
    <submittedName>
        <fullName evidence="3">Uncharacterized protein</fullName>
    </submittedName>
</protein>
<reference evidence="3" key="1">
    <citation type="submission" date="2021-01" db="EMBL/GenBank/DDBJ databases">
        <authorList>
            <person name="Kaushik A."/>
        </authorList>
    </citation>
    <scope>NUCLEOTIDE SEQUENCE</scope>
    <source>
        <strain evidence="3">AG1-1B</strain>
    </source>
</reference>
<evidence type="ECO:0000313" key="4">
    <source>
        <dbReference type="Proteomes" id="UP000663826"/>
    </source>
</evidence>
<feature type="coiled-coil region" evidence="1">
    <location>
        <begin position="460"/>
        <end position="514"/>
    </location>
</feature>
<dbReference type="Proteomes" id="UP000663826">
    <property type="component" value="Unassembled WGS sequence"/>
</dbReference>
<accession>A0A8H3ANK0</accession>
<sequence>MDPKVEPVQVLGNLPPSSQTKAGPLQLSSGSAKEVTHDPYSKAILDRLAALVSSLRESDAAHSTKASGLGQLITSTQDHIIHTVEDGTKRTTTEYLTLLGRIESLGRTVESLVSRPTLGSEERANLVAVRESTERIDRSFFARLENLSEVCEKEIMREMETLVTGQTDALKQIIQGLVSRANHESAHSEVSAKLDALTLAVAPTDSSTRDVDLLKQFVEQIKEHVSSLPTPNLDLPATDACKIMEKLDLLSSSTAGSIVTGDLSEIQATLETIKTFVQLRDNLDTSPTSVSTQVDMSDLSMKLDGITAMCQSIIAARVNPEDSSDNPVDVAQQTVTALKEDAEHRTVQAQQTTELIRYSNELNLWLEKFVTNASMQMDSVGNGLSALRRDLGLDPPSKEGQEGVNELPQGAMQELRTMIEEQAKSGRDIAASLQALIVAFNEEQACNAQASKSLATDAVLKTIEVQQQEQERLLKQLASAIYEENAYVHVEEFKKQLTHEVLALTDEVGRLREERKTIQHQIAQLFLIKSEHEAESRTSELAIHNFSLHLGHYRALVQMRDDDPKNPYCLQESNDMSTYIR</sequence>
<evidence type="ECO:0000256" key="1">
    <source>
        <dbReference type="SAM" id="Coils"/>
    </source>
</evidence>